<feature type="transmembrane region" description="Helical" evidence="6">
    <location>
        <begin position="21"/>
        <end position="42"/>
    </location>
</feature>
<sequence>MSDAKDTAPKSKFVKRTHKKVVRIFQIQVAFTVAVAFLAAFYSITAAYSALLGGLLYLLPNIFFAWRVLSRQSNTPRGVLADMYIGEIWKMAITILLFAVIFILVPTVSPFSLFLTFILLHILNWYLQMKIDYRFLKL</sequence>
<evidence type="ECO:0000256" key="1">
    <source>
        <dbReference type="ARBA" id="ARBA00004651"/>
    </source>
</evidence>
<evidence type="ECO:0000256" key="5">
    <source>
        <dbReference type="ARBA" id="ARBA00023136"/>
    </source>
</evidence>
<evidence type="ECO:0000256" key="2">
    <source>
        <dbReference type="ARBA" id="ARBA00022475"/>
    </source>
</evidence>
<protein>
    <recommendedName>
        <fullName evidence="9">F0F1 ATP synthase subunit I</fullName>
    </recommendedName>
</protein>
<dbReference type="Proteomes" id="UP000324760">
    <property type="component" value="Chromosome"/>
</dbReference>
<evidence type="ECO:0000256" key="6">
    <source>
        <dbReference type="SAM" id="Phobius"/>
    </source>
</evidence>
<evidence type="ECO:0000313" key="8">
    <source>
        <dbReference type="Proteomes" id="UP000324760"/>
    </source>
</evidence>
<keyword evidence="2" id="KW-1003">Cell membrane</keyword>
<dbReference type="OrthoDB" id="5702716at2"/>
<proteinExistence type="predicted"/>
<gene>
    <name evidence="7" type="ORF">F0U83_16815</name>
</gene>
<comment type="subcellular location">
    <subcellularLocation>
        <location evidence="1">Cell membrane</location>
        <topology evidence="1">Multi-pass membrane protein</topology>
    </subcellularLocation>
</comment>
<dbReference type="GO" id="GO:0005886">
    <property type="term" value="C:plasma membrane"/>
    <property type="evidence" value="ECO:0007669"/>
    <property type="project" value="UniProtKB-SubCell"/>
</dbReference>
<keyword evidence="8" id="KW-1185">Reference proteome</keyword>
<dbReference type="InterPro" id="IPR005598">
    <property type="entry name" value="ATP_synth_I"/>
</dbReference>
<dbReference type="RefSeq" id="WP_138985896.1">
    <property type="nucleotide sequence ID" value="NZ_CP043869.1"/>
</dbReference>
<name>A0A5P1RF10_9GAMM</name>
<organism evidence="7 8">
    <name type="scientific">Neptunomonas concharum</name>
    <dbReference type="NCBI Taxonomy" id="1031538"/>
    <lineage>
        <taxon>Bacteria</taxon>
        <taxon>Pseudomonadati</taxon>
        <taxon>Pseudomonadota</taxon>
        <taxon>Gammaproteobacteria</taxon>
        <taxon>Oceanospirillales</taxon>
        <taxon>Oceanospirillaceae</taxon>
        <taxon>Neptunomonas</taxon>
    </lineage>
</organism>
<feature type="transmembrane region" description="Helical" evidence="6">
    <location>
        <begin position="48"/>
        <end position="68"/>
    </location>
</feature>
<evidence type="ECO:0000313" key="7">
    <source>
        <dbReference type="EMBL" id="QEQ98240.1"/>
    </source>
</evidence>
<evidence type="ECO:0000256" key="4">
    <source>
        <dbReference type="ARBA" id="ARBA00022989"/>
    </source>
</evidence>
<keyword evidence="4 6" id="KW-1133">Transmembrane helix</keyword>
<feature type="transmembrane region" description="Helical" evidence="6">
    <location>
        <begin position="111"/>
        <end position="127"/>
    </location>
</feature>
<reference evidence="7 8" key="1">
    <citation type="journal article" date="2019" name="Biochem. Eng. J.">
        <title>Metabolic engineering of the marine bacteria Neptunomonas concharum for the production of acetoin and meso-2,3-butanediol from acetate.</title>
        <authorList>
            <person name="Li W."/>
            <person name="Pu N."/>
            <person name="Liu C.-X."/>
            <person name="Yuan Q.-P."/>
            <person name="Li Z.-J."/>
        </authorList>
    </citation>
    <scope>NUCLEOTIDE SEQUENCE [LARGE SCALE GENOMIC DNA]</scope>
    <source>
        <strain evidence="7 8">JCM17730</strain>
    </source>
</reference>
<dbReference type="EMBL" id="CP043869">
    <property type="protein sequence ID" value="QEQ98240.1"/>
    <property type="molecule type" value="Genomic_DNA"/>
</dbReference>
<accession>A0A5P1RF10</accession>
<evidence type="ECO:0008006" key="9">
    <source>
        <dbReference type="Google" id="ProtNLM"/>
    </source>
</evidence>
<keyword evidence="5 6" id="KW-0472">Membrane</keyword>
<keyword evidence="3 6" id="KW-0812">Transmembrane</keyword>
<feature type="transmembrane region" description="Helical" evidence="6">
    <location>
        <begin position="88"/>
        <end position="105"/>
    </location>
</feature>
<dbReference type="KEGG" id="ncu:F0U83_16815"/>
<dbReference type="AlphaFoldDB" id="A0A5P1RF10"/>
<dbReference type="Pfam" id="PF03899">
    <property type="entry name" value="ATP-synt_I"/>
    <property type="match status" value="1"/>
</dbReference>
<evidence type="ECO:0000256" key="3">
    <source>
        <dbReference type="ARBA" id="ARBA00022692"/>
    </source>
</evidence>